<dbReference type="RefSeq" id="XP_002553237.1">
    <property type="nucleotide sequence ID" value="XM_002553191.1"/>
</dbReference>
<dbReference type="Proteomes" id="UP000002036">
    <property type="component" value="Chromosome D"/>
</dbReference>
<feature type="region of interest" description="Disordered" evidence="1">
    <location>
        <begin position="92"/>
        <end position="159"/>
    </location>
</feature>
<evidence type="ECO:0000313" key="3">
    <source>
        <dbReference type="Proteomes" id="UP000002036"/>
    </source>
</evidence>
<accession>C5DF44</accession>
<dbReference type="InParanoid" id="C5DF44"/>
<evidence type="ECO:0000256" key="1">
    <source>
        <dbReference type="SAM" id="MobiDB-lite"/>
    </source>
</evidence>
<proteinExistence type="predicted"/>
<feature type="compositionally biased region" description="Polar residues" evidence="1">
    <location>
        <begin position="137"/>
        <end position="147"/>
    </location>
</feature>
<dbReference type="FunCoup" id="C5DF44">
    <property type="interactions" value="53"/>
</dbReference>
<dbReference type="KEGG" id="lth:KLTH0D12100g"/>
<feature type="region of interest" description="Disordered" evidence="1">
    <location>
        <begin position="311"/>
        <end position="333"/>
    </location>
</feature>
<dbReference type="HOGENOM" id="CLU_052222_0_0_1"/>
<dbReference type="EMBL" id="CU928168">
    <property type="protein sequence ID" value="CAR22799.1"/>
    <property type="molecule type" value="Genomic_DNA"/>
</dbReference>
<feature type="compositionally biased region" description="Low complexity" evidence="1">
    <location>
        <begin position="109"/>
        <end position="118"/>
    </location>
</feature>
<reference evidence="2 3" key="1">
    <citation type="journal article" date="2009" name="Genome Res.">
        <title>Comparative genomics of protoploid Saccharomycetaceae.</title>
        <authorList>
            <consortium name="The Genolevures Consortium"/>
            <person name="Souciet J.-L."/>
            <person name="Dujon B."/>
            <person name="Gaillardin C."/>
            <person name="Johnston M."/>
            <person name="Baret P.V."/>
            <person name="Cliften P."/>
            <person name="Sherman D.J."/>
            <person name="Weissenbach J."/>
            <person name="Westhof E."/>
            <person name="Wincker P."/>
            <person name="Jubin C."/>
            <person name="Poulain J."/>
            <person name="Barbe V."/>
            <person name="Segurens B."/>
            <person name="Artiguenave F."/>
            <person name="Anthouard V."/>
            <person name="Vacherie B."/>
            <person name="Val M.-E."/>
            <person name="Fulton R.S."/>
            <person name="Minx P."/>
            <person name="Wilson R."/>
            <person name="Durrens P."/>
            <person name="Jean G."/>
            <person name="Marck C."/>
            <person name="Martin T."/>
            <person name="Nikolski M."/>
            <person name="Rolland T."/>
            <person name="Seret M.-L."/>
            <person name="Casaregola S."/>
            <person name="Despons L."/>
            <person name="Fairhead C."/>
            <person name="Fischer G."/>
            <person name="Lafontaine I."/>
            <person name="Leh V."/>
            <person name="Lemaire M."/>
            <person name="de Montigny J."/>
            <person name="Neuveglise C."/>
            <person name="Thierry A."/>
            <person name="Blanc-Lenfle I."/>
            <person name="Bleykasten C."/>
            <person name="Diffels J."/>
            <person name="Fritsch E."/>
            <person name="Frangeul L."/>
            <person name="Goeffon A."/>
            <person name="Jauniaux N."/>
            <person name="Kachouri-Lafond R."/>
            <person name="Payen C."/>
            <person name="Potier S."/>
            <person name="Pribylova L."/>
            <person name="Ozanne C."/>
            <person name="Richard G.-F."/>
            <person name="Sacerdot C."/>
            <person name="Straub M.-L."/>
            <person name="Talla E."/>
        </authorList>
    </citation>
    <scope>NUCLEOTIDE SEQUENCE [LARGE SCALE GENOMIC DNA]</scope>
    <source>
        <strain evidence="3">ATCC 56472 / CBS 6340 / NRRL Y-8284</strain>
    </source>
</reference>
<dbReference type="STRING" id="559295.C5DF44"/>
<gene>
    <name evidence="2" type="ordered locus">KLTH0D12100g</name>
</gene>
<dbReference type="OMA" id="ICASKQI"/>
<feature type="region of interest" description="Disordered" evidence="1">
    <location>
        <begin position="255"/>
        <end position="275"/>
    </location>
</feature>
<dbReference type="eggNOG" id="ENOG502S2PC">
    <property type="taxonomic scope" value="Eukaryota"/>
</dbReference>
<evidence type="ECO:0000313" key="2">
    <source>
        <dbReference type="EMBL" id="CAR22799.1"/>
    </source>
</evidence>
<protein>
    <submittedName>
        <fullName evidence="2">KLTH0D12100p</fullName>
    </submittedName>
</protein>
<keyword evidence="3" id="KW-1185">Reference proteome</keyword>
<dbReference type="OrthoDB" id="4036231at2759"/>
<dbReference type="GeneID" id="8295477"/>
<sequence length="405" mass="44122">MPRKFLGQRLSAGTDFVRPASLNLTELDLDEIPDVPQGTSLDNRELGSYPAEDVRCRRLSRPFGGTLRLKKRLSSVPELLLRDLGRLEQKTGVKLAQNSNTTSERPARRSAPPCSAPRWTKDQRGKNLVTAAKRRPTSSTSNHQSYVPSPLAGPPSMGRGQTLETFPVTAVQIQFTPERPSHNRQKSDGELLFEEIIKAYANAPEREGPEPLALKAEMQSSLGKHFVHDSASRTFGQVKKQPLGFFGTVVKEEELSGIEGPKHTRRLSPPSLPVALDATLPGVEYSGSSSSDPSSSGEEFSDLGSILESLKASPRGARSSDEEENYFSADDLLSSPTKVNLPTARSARCSLRQVRTSQVTPVVLDFDELVSASEDEGEGSDAISQLQEELDDLGIMDTSSSIYDS</sequence>
<name>C5DF44_LACTC</name>
<dbReference type="AlphaFoldDB" id="C5DF44"/>
<organism evidence="2 3">
    <name type="scientific">Lachancea thermotolerans (strain ATCC 56472 / CBS 6340 / NRRL Y-8284)</name>
    <name type="common">Yeast</name>
    <name type="synonym">Kluyveromyces thermotolerans</name>
    <dbReference type="NCBI Taxonomy" id="559295"/>
    <lineage>
        <taxon>Eukaryota</taxon>
        <taxon>Fungi</taxon>
        <taxon>Dikarya</taxon>
        <taxon>Ascomycota</taxon>
        <taxon>Saccharomycotina</taxon>
        <taxon>Saccharomycetes</taxon>
        <taxon>Saccharomycetales</taxon>
        <taxon>Saccharomycetaceae</taxon>
        <taxon>Lachancea</taxon>
    </lineage>
</organism>